<evidence type="ECO:0000256" key="9">
    <source>
        <dbReference type="SAM" id="Phobius"/>
    </source>
</evidence>
<feature type="transmembrane region" description="Helical" evidence="9">
    <location>
        <begin position="573"/>
        <end position="597"/>
    </location>
</feature>
<proteinExistence type="inferred from homology"/>
<reference evidence="10 11" key="1">
    <citation type="submission" date="2019-02" db="EMBL/GenBank/DDBJ databases">
        <title>Genome sequencing of the rare red list fungi Phellinidium pouzarii.</title>
        <authorList>
            <person name="Buettner E."/>
            <person name="Kellner H."/>
        </authorList>
    </citation>
    <scope>NUCLEOTIDE SEQUENCE [LARGE SCALE GENOMIC DNA]</scope>
    <source>
        <strain evidence="10 11">DSM 108285</strain>
    </source>
</reference>
<comment type="caution">
    <text evidence="10">The sequence shown here is derived from an EMBL/GenBank/DDBJ whole genome shotgun (WGS) entry which is preliminary data.</text>
</comment>
<gene>
    <name evidence="10" type="ORF">EW145_g4029</name>
</gene>
<organism evidence="10 11">
    <name type="scientific">Phellinidium pouzarii</name>
    <dbReference type="NCBI Taxonomy" id="167371"/>
    <lineage>
        <taxon>Eukaryota</taxon>
        <taxon>Fungi</taxon>
        <taxon>Dikarya</taxon>
        <taxon>Basidiomycota</taxon>
        <taxon>Agaricomycotina</taxon>
        <taxon>Agaricomycetes</taxon>
        <taxon>Hymenochaetales</taxon>
        <taxon>Hymenochaetaceae</taxon>
        <taxon>Phellinidium</taxon>
    </lineage>
</organism>
<dbReference type="PANTHER" id="PTHR31686">
    <property type="match status" value="1"/>
</dbReference>
<keyword evidence="5 9" id="KW-0812">Transmembrane</keyword>
<feature type="transmembrane region" description="Helical" evidence="9">
    <location>
        <begin position="676"/>
        <end position="700"/>
    </location>
</feature>
<dbReference type="OrthoDB" id="2434934at2759"/>
<keyword evidence="3" id="KW-0813">Transport</keyword>
<accession>A0A4S4L4Z7</accession>
<dbReference type="InterPro" id="IPR051629">
    <property type="entry name" value="Sulfite_efflux_TDT"/>
</dbReference>
<evidence type="ECO:0000256" key="1">
    <source>
        <dbReference type="ARBA" id="ARBA00004651"/>
    </source>
</evidence>
<feature type="transmembrane region" description="Helical" evidence="9">
    <location>
        <begin position="643"/>
        <end position="664"/>
    </location>
</feature>
<feature type="region of interest" description="Disordered" evidence="8">
    <location>
        <begin position="429"/>
        <end position="451"/>
    </location>
</feature>
<keyword evidence="7 9" id="KW-0472">Membrane</keyword>
<feature type="transmembrane region" description="Helical" evidence="9">
    <location>
        <begin position="609"/>
        <end position="631"/>
    </location>
</feature>
<dbReference type="InterPro" id="IPR004695">
    <property type="entry name" value="SLAC1/Mae1/Ssu1/TehA"/>
</dbReference>
<name>A0A4S4L4Z7_9AGAM</name>
<keyword evidence="4" id="KW-1003">Cell membrane</keyword>
<feature type="transmembrane region" description="Helical" evidence="9">
    <location>
        <begin position="712"/>
        <end position="734"/>
    </location>
</feature>
<dbReference type="GO" id="GO:0000319">
    <property type="term" value="F:sulfite transmembrane transporter activity"/>
    <property type="evidence" value="ECO:0007669"/>
    <property type="project" value="TreeGrafter"/>
</dbReference>
<dbReference type="AlphaFoldDB" id="A0A4S4L4Z7"/>
<keyword evidence="6 9" id="KW-1133">Transmembrane helix</keyword>
<dbReference type="Pfam" id="PF03595">
    <property type="entry name" value="SLAC1"/>
    <property type="match status" value="1"/>
</dbReference>
<dbReference type="PANTHER" id="PTHR31686:SF1">
    <property type="entry name" value="SULFITE EFFLUX PUMP SSU1"/>
    <property type="match status" value="1"/>
</dbReference>
<comment type="similarity">
    <text evidence="2">Belongs to the tellurite-resistance/dicarboxylate transporter (TDT) family.</text>
</comment>
<evidence type="ECO:0000256" key="4">
    <source>
        <dbReference type="ARBA" id="ARBA00022475"/>
    </source>
</evidence>
<feature type="transmembrane region" description="Helical" evidence="9">
    <location>
        <begin position="819"/>
        <end position="840"/>
    </location>
</feature>
<evidence type="ECO:0000313" key="10">
    <source>
        <dbReference type="EMBL" id="THH06526.1"/>
    </source>
</evidence>
<evidence type="ECO:0000256" key="8">
    <source>
        <dbReference type="SAM" id="MobiDB-lite"/>
    </source>
</evidence>
<dbReference type="EMBL" id="SGPK01000191">
    <property type="protein sequence ID" value="THH06526.1"/>
    <property type="molecule type" value="Genomic_DNA"/>
</dbReference>
<feature type="transmembrane region" description="Helical" evidence="9">
    <location>
        <begin position="795"/>
        <end position="813"/>
    </location>
</feature>
<dbReference type="Proteomes" id="UP000308199">
    <property type="component" value="Unassembled WGS sequence"/>
</dbReference>
<feature type="transmembrane region" description="Helical" evidence="9">
    <location>
        <begin position="761"/>
        <end position="788"/>
    </location>
</feature>
<protein>
    <submittedName>
        <fullName evidence="10">Uncharacterized protein</fullName>
    </submittedName>
</protein>
<evidence type="ECO:0000313" key="11">
    <source>
        <dbReference type="Proteomes" id="UP000308199"/>
    </source>
</evidence>
<comment type="subcellular location">
    <subcellularLocation>
        <location evidence="1">Cell membrane</location>
        <topology evidence="1">Multi-pass membrane protein</topology>
    </subcellularLocation>
</comment>
<evidence type="ECO:0000256" key="3">
    <source>
        <dbReference type="ARBA" id="ARBA00022448"/>
    </source>
</evidence>
<sequence>MVLSMMNVWTSRIPSNLKATEPLNAEPVSVEVDKAEIGAQDGVDTTGVYQLIGAEDAPSSEKAAVTEIVPATLNSESAVEPFGHLERPSHAPQRLSFRSLGLFYGQRGSITHEKQENERQKARDAAKYVNLSLHSLPSISRSADRRAQNNALAVQRLIVGPSNISPTNAKKPPVSRAQLATIKSELMQPKSANRLIAKLRALPMPDGPVVGEKADAKSAVTKTNGPIHAVCLERTESDASTRNFSKLGAASVATASIDALVTLFNELHVVDLLSAPELGLGQPGDGEGLLAGAVPTAETIIEGVQKLTPQLMALGYATGKAIVPDHTGVHPPVDRMSVITYWWGFELCMPPPTLAHLNSVESISHEVVNFLTALSLMNDGVREILPFVRYISQFVDFEFKEINAQNKGKGAVCAATWIMPAAMVPRPWDFPDSSAPADEKKENPDVAEAPRTGEGVVEDINPMNPGLFPSLVVTPPSVIKPSPALPQAAPENSERTERFTPAWHAVNMGTGAISILFHTFPYGTSNRGMQIVAFFFLLLNLALFIVLTIFGVTRYTTFRGLWSSMIRHPVASLYLGCFPMGFATIIISAVGIVHTYFGLGGVTFLYVLWALWWVDVALSLLICFGQLHVMFTRQTHEISTMTMIWLLPVVTLTVASSAGAAVAQALIPFDTSRVCLTLAVCTALVTIGIMLALSLYTIYLHRLVVHGLPEGTTIFSVFLPLGPLGQAGFAYLLIGEICRDLFPLRGSSVADIFVNEMTPHILYVVAWVISFALWSFATCWLLLAFLALGDTMMKISLPFTLSFWGMIFPNLATTIDSEILRVWGSIYACFTLLLWTFAVFRTLPSAWDGSIFESPCLSRSEGADITDEVIVHSDEEAVQTVEETTNFSARPTEWGSKSR</sequence>
<keyword evidence="11" id="KW-1185">Reference proteome</keyword>
<dbReference type="Gene3D" id="1.50.10.150">
    <property type="entry name" value="Voltage-dependent anion channel"/>
    <property type="match status" value="1"/>
</dbReference>
<evidence type="ECO:0000256" key="7">
    <source>
        <dbReference type="ARBA" id="ARBA00023136"/>
    </source>
</evidence>
<evidence type="ECO:0000256" key="5">
    <source>
        <dbReference type="ARBA" id="ARBA00022692"/>
    </source>
</evidence>
<dbReference type="InterPro" id="IPR038665">
    <property type="entry name" value="Voltage-dep_anion_channel_sf"/>
</dbReference>
<feature type="transmembrane region" description="Helical" evidence="9">
    <location>
        <begin position="531"/>
        <end position="552"/>
    </location>
</feature>
<evidence type="ECO:0000256" key="6">
    <source>
        <dbReference type="ARBA" id="ARBA00022989"/>
    </source>
</evidence>
<evidence type="ECO:0000256" key="2">
    <source>
        <dbReference type="ARBA" id="ARBA00008566"/>
    </source>
</evidence>
<dbReference type="GO" id="GO:0005886">
    <property type="term" value="C:plasma membrane"/>
    <property type="evidence" value="ECO:0007669"/>
    <property type="project" value="UniProtKB-SubCell"/>
</dbReference>